<evidence type="ECO:0000313" key="1">
    <source>
        <dbReference type="EMBL" id="CAE7041071.1"/>
    </source>
</evidence>
<name>A0A812IIX8_9DINO</name>
<sequence>MGAEHFESCLLDHTPDANWGNWAYRILQRPCLVESRAQYPVEEHITTVEDLAREPWLMDTIPDRRISIKPYKDSPLWFCAANRTNWDYEYFWLPGHAWTVTWLLVWNVHYV</sequence>
<dbReference type="AlphaFoldDB" id="A0A812IIX8"/>
<organism evidence="1 2">
    <name type="scientific">Symbiodinium natans</name>
    <dbReference type="NCBI Taxonomy" id="878477"/>
    <lineage>
        <taxon>Eukaryota</taxon>
        <taxon>Sar</taxon>
        <taxon>Alveolata</taxon>
        <taxon>Dinophyceae</taxon>
        <taxon>Suessiales</taxon>
        <taxon>Symbiodiniaceae</taxon>
        <taxon>Symbiodinium</taxon>
    </lineage>
</organism>
<keyword evidence="2" id="KW-1185">Reference proteome</keyword>
<evidence type="ECO:0000313" key="2">
    <source>
        <dbReference type="Proteomes" id="UP000604046"/>
    </source>
</evidence>
<gene>
    <name evidence="1" type="ORF">SNAT2548_LOCUS4835</name>
</gene>
<dbReference type="Proteomes" id="UP000604046">
    <property type="component" value="Unassembled WGS sequence"/>
</dbReference>
<dbReference type="EMBL" id="CAJNDS010000301">
    <property type="protein sequence ID" value="CAE7041071.1"/>
    <property type="molecule type" value="Genomic_DNA"/>
</dbReference>
<comment type="caution">
    <text evidence="1">The sequence shown here is derived from an EMBL/GenBank/DDBJ whole genome shotgun (WGS) entry which is preliminary data.</text>
</comment>
<reference evidence="1" key="1">
    <citation type="submission" date="2021-02" db="EMBL/GenBank/DDBJ databases">
        <authorList>
            <person name="Dougan E. K."/>
            <person name="Rhodes N."/>
            <person name="Thang M."/>
            <person name="Chan C."/>
        </authorList>
    </citation>
    <scope>NUCLEOTIDE SEQUENCE</scope>
</reference>
<proteinExistence type="predicted"/>
<protein>
    <submittedName>
        <fullName evidence="1">Uncharacterized protein</fullName>
    </submittedName>
</protein>
<dbReference type="OrthoDB" id="435881at2759"/>
<accession>A0A812IIX8</accession>